<keyword evidence="5" id="KW-1185">Reference proteome</keyword>
<organism evidence="4 5">
    <name type="scientific">Pseudolabrys taiwanensis</name>
    <dbReference type="NCBI Taxonomy" id="331696"/>
    <lineage>
        <taxon>Bacteria</taxon>
        <taxon>Pseudomonadati</taxon>
        <taxon>Pseudomonadota</taxon>
        <taxon>Alphaproteobacteria</taxon>
        <taxon>Hyphomicrobiales</taxon>
        <taxon>Xanthobacteraceae</taxon>
        <taxon>Pseudolabrys</taxon>
    </lineage>
</organism>
<reference evidence="4 5" key="1">
    <citation type="submission" date="2018-07" db="EMBL/GenBank/DDBJ databases">
        <authorList>
            <person name="Quirk P.G."/>
            <person name="Krulwich T.A."/>
        </authorList>
    </citation>
    <scope>NUCLEOTIDE SEQUENCE [LARGE SCALE GENOMIC DNA]</scope>
    <source>
        <strain evidence="4 5">CC-BB4</strain>
    </source>
</reference>
<gene>
    <name evidence="4" type="ORF">DW352_04855</name>
</gene>
<sequence length="482" mass="53323">MWRPPERIQFEAKLGHVPSREEAARARLFSPVAIGPVTLTQRTWIPAMVPWRATEDGFVTDDVIEWYARFARGRPGAIVVEATGIRDVPSGPLMRIGHERYIPGLRKLVDAVREASHGETRLFIQLIDFLSIRRRPDRAKYLERFLTITDAHRQALGEPALPEAEVRTRLTALPPAELAKVLTERELEALDFGYRERVTDMHLAHIRDLPQTLPGLFADASARAQQAGFDGVELHYAHAYTMASFLSRKNTRTDGYGGARENRLRLPLEVYEAVRARVGADFAVGCRFLADECIDGGSDVDDARFFGLAFAKAGMDFLSTSRGGKFDDAKQPGVGGAAYPYTGRSGYECMPQYISDARGPFGRNIAATAAIRSDIRAAGLGTPVVCAGGVHNFDMAEKMLADETCDIVGAARQSLADPDWFRKIALGRGGEVRLCEFTNYCEGLDQKHKTVTCQLWDKLDLDAPGVAKTADGKRRLTPPDWQ</sequence>
<dbReference type="PANTHER" id="PTHR43656">
    <property type="entry name" value="BINDING OXIDOREDUCTASE, PUTATIVE (AFU_ORTHOLOGUE AFUA_2G08260)-RELATED"/>
    <property type="match status" value="1"/>
</dbReference>
<keyword evidence="2" id="KW-0560">Oxidoreductase</keyword>
<evidence type="ECO:0000313" key="5">
    <source>
        <dbReference type="Proteomes" id="UP000254889"/>
    </source>
</evidence>
<name>A0A345ZSK8_9HYPH</name>
<feature type="domain" description="NADH:flavin oxidoreductase/NADH oxidase N-terminal" evidence="3">
    <location>
        <begin position="28"/>
        <end position="126"/>
    </location>
</feature>
<dbReference type="Proteomes" id="UP000254889">
    <property type="component" value="Chromosome"/>
</dbReference>
<dbReference type="PANTHER" id="PTHR43656:SF2">
    <property type="entry name" value="BINDING OXIDOREDUCTASE, PUTATIVE (AFU_ORTHOLOGUE AFUA_2G08260)-RELATED"/>
    <property type="match status" value="1"/>
</dbReference>
<dbReference type="InterPro" id="IPR001155">
    <property type="entry name" value="OxRdtase_FMN_N"/>
</dbReference>
<evidence type="ECO:0000259" key="3">
    <source>
        <dbReference type="Pfam" id="PF00724"/>
    </source>
</evidence>
<dbReference type="Gene3D" id="3.20.20.70">
    <property type="entry name" value="Aldolase class I"/>
    <property type="match status" value="1"/>
</dbReference>
<protein>
    <submittedName>
        <fullName evidence="4">NADH:flavin oxidoreductase</fullName>
    </submittedName>
</protein>
<evidence type="ECO:0000313" key="4">
    <source>
        <dbReference type="EMBL" id="AXK79905.1"/>
    </source>
</evidence>
<dbReference type="SUPFAM" id="SSF51395">
    <property type="entry name" value="FMN-linked oxidoreductases"/>
    <property type="match status" value="1"/>
</dbReference>
<proteinExistence type="predicted"/>
<accession>A0A345ZSK8</accession>
<dbReference type="AlphaFoldDB" id="A0A345ZSK8"/>
<feature type="domain" description="NADH:flavin oxidoreductase/NADH oxidase N-terminal" evidence="3">
    <location>
        <begin position="217"/>
        <end position="428"/>
    </location>
</feature>
<dbReference type="CDD" id="cd02803">
    <property type="entry name" value="OYE_like_FMN_family"/>
    <property type="match status" value="1"/>
</dbReference>
<keyword evidence="1" id="KW-0285">Flavoprotein</keyword>
<dbReference type="KEGG" id="ptaw:DW352_04855"/>
<evidence type="ECO:0000256" key="1">
    <source>
        <dbReference type="ARBA" id="ARBA00022630"/>
    </source>
</evidence>
<dbReference type="InterPro" id="IPR051799">
    <property type="entry name" value="NADH_flavin_oxidoreductase"/>
</dbReference>
<evidence type="ECO:0000256" key="2">
    <source>
        <dbReference type="ARBA" id="ARBA00023002"/>
    </source>
</evidence>
<dbReference type="RefSeq" id="WP_115689040.1">
    <property type="nucleotide sequence ID" value="NZ_CP031417.1"/>
</dbReference>
<dbReference type="InterPro" id="IPR013785">
    <property type="entry name" value="Aldolase_TIM"/>
</dbReference>
<dbReference type="GO" id="GO:0010181">
    <property type="term" value="F:FMN binding"/>
    <property type="evidence" value="ECO:0007669"/>
    <property type="project" value="InterPro"/>
</dbReference>
<dbReference type="EMBL" id="CP031417">
    <property type="protein sequence ID" value="AXK79905.1"/>
    <property type="molecule type" value="Genomic_DNA"/>
</dbReference>
<dbReference type="Pfam" id="PF00724">
    <property type="entry name" value="Oxidored_FMN"/>
    <property type="match status" value="2"/>
</dbReference>
<dbReference type="OrthoDB" id="9804454at2"/>
<dbReference type="GO" id="GO:0016491">
    <property type="term" value="F:oxidoreductase activity"/>
    <property type="evidence" value="ECO:0007669"/>
    <property type="project" value="UniProtKB-KW"/>
</dbReference>